<sequence length="217" mass="24264">MSFKTKIIIAILIATVTIAVGFYFIYQKYYFSSLIENNSQLQTEKPAAAGGEPRPAGREITKPELKKPLAPIPPAPTVLSGYKLYKNSEFGFEIQYPASWVVTEEINENVRGEMVKEFYFKKPASDLRFAILPRDGLSYGLPSGGISEDVNISGFLGVQTKYITADGRRLLLVHPQVNIFNWDPGIGRLDIMSGVLDPVGDFKIFNQMLNSFKFLNI</sequence>
<evidence type="ECO:0000256" key="1">
    <source>
        <dbReference type="SAM" id="Phobius"/>
    </source>
</evidence>
<name>A0A0G0Z538_9BACT</name>
<keyword evidence="1" id="KW-1133">Transmembrane helix</keyword>
<proteinExistence type="predicted"/>
<keyword evidence="1" id="KW-0812">Transmembrane</keyword>
<keyword evidence="1" id="KW-0472">Membrane</keyword>
<feature type="transmembrane region" description="Helical" evidence="1">
    <location>
        <begin position="7"/>
        <end position="26"/>
    </location>
</feature>
<dbReference type="Proteomes" id="UP000033986">
    <property type="component" value="Unassembled WGS sequence"/>
</dbReference>
<protein>
    <submittedName>
        <fullName evidence="2">Uncharacterized protein</fullName>
    </submittedName>
</protein>
<evidence type="ECO:0000313" key="2">
    <source>
        <dbReference type="EMBL" id="KKS43819.1"/>
    </source>
</evidence>
<comment type="caution">
    <text evidence="2">The sequence shown here is derived from an EMBL/GenBank/DDBJ whole genome shotgun (WGS) entry which is preliminary data.</text>
</comment>
<evidence type="ECO:0000313" key="3">
    <source>
        <dbReference type="Proteomes" id="UP000033986"/>
    </source>
</evidence>
<dbReference type="EMBL" id="LCDB01000022">
    <property type="protein sequence ID" value="KKS43819.1"/>
    <property type="molecule type" value="Genomic_DNA"/>
</dbReference>
<organism evidence="2 3">
    <name type="scientific">Candidatus Azambacteria bacterium GW2011_GWB1_42_17</name>
    <dbReference type="NCBI Taxonomy" id="1618615"/>
    <lineage>
        <taxon>Bacteria</taxon>
        <taxon>Candidatus Azamiibacteriota</taxon>
    </lineage>
</organism>
<reference evidence="2 3" key="1">
    <citation type="journal article" date="2015" name="Nature">
        <title>rRNA introns, odd ribosomes, and small enigmatic genomes across a large radiation of phyla.</title>
        <authorList>
            <person name="Brown C.T."/>
            <person name="Hug L.A."/>
            <person name="Thomas B.C."/>
            <person name="Sharon I."/>
            <person name="Castelle C.J."/>
            <person name="Singh A."/>
            <person name="Wilkins M.J."/>
            <person name="Williams K.H."/>
            <person name="Banfield J.F."/>
        </authorList>
    </citation>
    <scope>NUCLEOTIDE SEQUENCE [LARGE SCALE GENOMIC DNA]</scope>
</reference>
<dbReference type="AlphaFoldDB" id="A0A0G0Z538"/>
<gene>
    <name evidence="2" type="ORF">UV07_C0022G0014</name>
</gene>
<accession>A0A0G0Z538</accession>